<name>A0A195E6Z9_9HYME</name>
<evidence type="ECO:0000313" key="3">
    <source>
        <dbReference type="Proteomes" id="UP000078492"/>
    </source>
</evidence>
<evidence type="ECO:0000256" key="1">
    <source>
        <dbReference type="SAM" id="MobiDB-lite"/>
    </source>
</evidence>
<protein>
    <submittedName>
        <fullName evidence="2">Uncharacterized protein</fullName>
    </submittedName>
</protein>
<dbReference type="Proteomes" id="UP000078492">
    <property type="component" value="Unassembled WGS sequence"/>
</dbReference>
<dbReference type="EMBL" id="KQ979568">
    <property type="protein sequence ID" value="KYN20963.1"/>
    <property type="molecule type" value="Genomic_DNA"/>
</dbReference>
<keyword evidence="3" id="KW-1185">Reference proteome</keyword>
<gene>
    <name evidence="2" type="ORF">ALC57_06870</name>
</gene>
<sequence>MVGRGNAGLTLYAFLHCNRTVRRPARVPRVPKPPEPLGPRWAGDGRVTPRSDRKLVTSVGSINQPQSYSAVLSGTPRRAPRWKLLPPSCPRYRSRRYAVDSSPKMWFGTLIAVGRNAATAILCLVNHSVDEYVRKILTLFGSENARG</sequence>
<accession>A0A195E6Z9</accession>
<reference evidence="2 3" key="1">
    <citation type="submission" date="2015-09" db="EMBL/GenBank/DDBJ databases">
        <title>Trachymyrmex cornetzi WGS genome.</title>
        <authorList>
            <person name="Nygaard S."/>
            <person name="Hu H."/>
            <person name="Boomsma J."/>
            <person name="Zhang G."/>
        </authorList>
    </citation>
    <scope>NUCLEOTIDE SEQUENCE [LARGE SCALE GENOMIC DNA]</scope>
    <source>
        <strain evidence="2">Tcor2-1</strain>
        <tissue evidence="2">Whole body</tissue>
    </source>
</reference>
<feature type="region of interest" description="Disordered" evidence="1">
    <location>
        <begin position="26"/>
        <end position="49"/>
    </location>
</feature>
<evidence type="ECO:0000313" key="2">
    <source>
        <dbReference type="EMBL" id="KYN20963.1"/>
    </source>
</evidence>
<dbReference type="AlphaFoldDB" id="A0A195E6Z9"/>
<organism evidence="2 3">
    <name type="scientific">Trachymyrmex cornetzi</name>
    <dbReference type="NCBI Taxonomy" id="471704"/>
    <lineage>
        <taxon>Eukaryota</taxon>
        <taxon>Metazoa</taxon>
        <taxon>Ecdysozoa</taxon>
        <taxon>Arthropoda</taxon>
        <taxon>Hexapoda</taxon>
        <taxon>Insecta</taxon>
        <taxon>Pterygota</taxon>
        <taxon>Neoptera</taxon>
        <taxon>Endopterygota</taxon>
        <taxon>Hymenoptera</taxon>
        <taxon>Apocrita</taxon>
        <taxon>Aculeata</taxon>
        <taxon>Formicoidea</taxon>
        <taxon>Formicidae</taxon>
        <taxon>Myrmicinae</taxon>
        <taxon>Trachymyrmex</taxon>
    </lineage>
</organism>
<proteinExistence type="predicted"/>